<evidence type="ECO:0000256" key="1">
    <source>
        <dbReference type="SAM" id="MobiDB-lite"/>
    </source>
</evidence>
<evidence type="ECO:0000313" key="2">
    <source>
        <dbReference type="EMBL" id="CAG7716484.1"/>
    </source>
</evidence>
<feature type="compositionally biased region" description="Polar residues" evidence="1">
    <location>
        <begin position="119"/>
        <end position="135"/>
    </location>
</feature>
<dbReference type="AlphaFoldDB" id="A0A8J2JYL8"/>
<organism evidence="2 3">
    <name type="scientific">Allacma fusca</name>
    <dbReference type="NCBI Taxonomy" id="39272"/>
    <lineage>
        <taxon>Eukaryota</taxon>
        <taxon>Metazoa</taxon>
        <taxon>Ecdysozoa</taxon>
        <taxon>Arthropoda</taxon>
        <taxon>Hexapoda</taxon>
        <taxon>Collembola</taxon>
        <taxon>Symphypleona</taxon>
        <taxon>Sminthuridae</taxon>
        <taxon>Allacma</taxon>
    </lineage>
</organism>
<comment type="caution">
    <text evidence="2">The sequence shown here is derived from an EMBL/GenBank/DDBJ whole genome shotgun (WGS) entry which is preliminary data.</text>
</comment>
<feature type="compositionally biased region" description="Polar residues" evidence="1">
    <location>
        <begin position="85"/>
        <end position="95"/>
    </location>
</feature>
<gene>
    <name evidence="2" type="ORF">AFUS01_LOCUS5992</name>
</gene>
<accession>A0A8J2JYL8</accession>
<reference evidence="2" key="1">
    <citation type="submission" date="2021-06" db="EMBL/GenBank/DDBJ databases">
        <authorList>
            <person name="Hodson N. C."/>
            <person name="Mongue J. A."/>
            <person name="Jaron S. K."/>
        </authorList>
    </citation>
    <scope>NUCLEOTIDE SEQUENCE</scope>
</reference>
<keyword evidence="3" id="KW-1185">Reference proteome</keyword>
<dbReference type="EMBL" id="CAJVCH010038961">
    <property type="protein sequence ID" value="CAG7716484.1"/>
    <property type="molecule type" value="Genomic_DNA"/>
</dbReference>
<protein>
    <submittedName>
        <fullName evidence="2">Uncharacterized protein</fullName>
    </submittedName>
</protein>
<feature type="compositionally biased region" description="Acidic residues" evidence="1">
    <location>
        <begin position="107"/>
        <end position="118"/>
    </location>
</feature>
<dbReference type="Proteomes" id="UP000708208">
    <property type="component" value="Unassembled WGS sequence"/>
</dbReference>
<sequence length="377" mass="40524">MRGHNNNGGKKPDGTSSTHNTSLRCYSSESADPSERVSLLPSTNHPPDGLSGGSHPGSNNNGRSPPVLLQKAAAKFSPRPRAKSWFSTGKFQGSSLAPPKVITSSADGDEDDTLEESNSDSTRNKLSGSMSSSCNPVMRPQQLCLNSPSVRRGGYENTLLMDEQDPFLPRSKSPSTSQKIVYNSQGFKPRRRSLARDALHAIYYLNSDSPPRTVSAEFGQKLRRKSQPCSKFASSSFNLDLLSSCEGGGVGCPGQTSLTPLTLPNSMMTATINNNNCNGKDHFGGNSLSPRSDHIVGFRTQGKKRPKGSSASTTGNSFIVEEVKNTNSFVIPGISHRRGNCPKNSVGNVNSELTLLDLDPLINCYNELFLSLKPSPM</sequence>
<feature type="compositionally biased region" description="Low complexity" evidence="1">
    <location>
        <begin position="56"/>
        <end position="66"/>
    </location>
</feature>
<evidence type="ECO:0000313" key="3">
    <source>
        <dbReference type="Proteomes" id="UP000708208"/>
    </source>
</evidence>
<feature type="compositionally biased region" description="Polar residues" evidence="1">
    <location>
        <begin position="1"/>
        <end position="31"/>
    </location>
</feature>
<name>A0A8J2JYL8_9HEXA</name>
<proteinExistence type="predicted"/>
<feature type="region of interest" description="Disordered" evidence="1">
    <location>
        <begin position="1"/>
        <end position="140"/>
    </location>
</feature>